<feature type="transmembrane region" description="Helical" evidence="5">
    <location>
        <begin position="6"/>
        <end position="34"/>
    </location>
</feature>
<dbReference type="Pfam" id="PF13692">
    <property type="entry name" value="Glyco_trans_1_4"/>
    <property type="match status" value="1"/>
</dbReference>
<dbReference type="PANTHER" id="PTHR45947:SF3">
    <property type="entry name" value="SULFOQUINOVOSYL TRANSFERASE SQD2"/>
    <property type="match status" value="1"/>
</dbReference>
<dbReference type="CDD" id="cd03801">
    <property type="entry name" value="GT4_PimA-like"/>
    <property type="match status" value="1"/>
</dbReference>
<feature type="domain" description="GtrA/DPMS transmembrane" evidence="6">
    <location>
        <begin position="2"/>
        <end position="108"/>
    </location>
</feature>
<comment type="caution">
    <text evidence="8">The sequence shown here is derived from an EMBL/GenBank/DDBJ whole genome shotgun (WGS) entry which is preliminary data.</text>
</comment>
<dbReference type="PANTHER" id="PTHR45947">
    <property type="entry name" value="SULFOQUINOVOSYL TRANSFERASE SQD2"/>
    <property type="match status" value="1"/>
</dbReference>
<keyword evidence="9" id="KW-1185">Reference proteome</keyword>
<dbReference type="GO" id="GO:0000271">
    <property type="term" value="P:polysaccharide biosynthetic process"/>
    <property type="evidence" value="ECO:0007669"/>
    <property type="project" value="InterPro"/>
</dbReference>
<gene>
    <name evidence="8" type="ORF">GCM10007067_23690</name>
</gene>
<evidence type="ECO:0000256" key="2">
    <source>
        <dbReference type="ARBA" id="ARBA00022692"/>
    </source>
</evidence>
<feature type="transmembrane region" description="Helical" evidence="5">
    <location>
        <begin position="55"/>
        <end position="76"/>
    </location>
</feature>
<dbReference type="SUPFAM" id="SSF53756">
    <property type="entry name" value="UDP-Glycosyltransferase/glycogen phosphorylase"/>
    <property type="match status" value="1"/>
</dbReference>
<dbReference type="Pfam" id="PF04138">
    <property type="entry name" value="GtrA_DPMS_TM"/>
    <property type="match status" value="1"/>
</dbReference>
<accession>A0A918T1D9</accession>
<feature type="domain" description="Glycosyltransferase subfamily 4-like N-terminal" evidence="7">
    <location>
        <begin position="133"/>
        <end position="304"/>
    </location>
</feature>
<dbReference type="InterPro" id="IPR028098">
    <property type="entry name" value="Glyco_trans_4-like_N"/>
</dbReference>
<evidence type="ECO:0000313" key="8">
    <source>
        <dbReference type="EMBL" id="GHA85005.1"/>
    </source>
</evidence>
<keyword evidence="2 5" id="KW-0812">Transmembrane</keyword>
<sequence>MTALNLALLFVLVSGLRVPYLLACTLSFFILNFVGYRLNKAYSFRMGRTVSTREVARYYGVMATSLLVNLALMYVAVSHLELNYLLASLAVTALLAVANFTAHSGFTFGRTLPPESRPLRILQVTAFYPAHGGGIEVVAGRLAAGLAARGAAVRWMAGGPRCEWPASADGVTIIPARSFDLTESRLGLPLPVWSPASLWRLAREVRQSDVVHVHDALYLPSLAAIAVAKLVRRPVLVTQHIGLIPFASQRARTLLSALNRSVGRWALQQADRVVFVGRPVMNYFQDFVKFRRAPRLVPNGVDHELYMPRPADDSAAGTVSLLFVGRFVAKKGIRLLESCVDLPGTRWTFVGHGPLSPRTWGGLPRNATVAENLRAAAIVPLYQQADLLVLPSTGEGFPLVVQEALACGTPVLVSTDVADAFPKSDARCVFKVDLSGPGAEVRLRQAIAELSASPERLRAARALAYGLSLQWSWSACVSEYESLYGGLRPTSTTDGGSQGAGG</sequence>
<evidence type="ECO:0000313" key="9">
    <source>
        <dbReference type="Proteomes" id="UP000646426"/>
    </source>
</evidence>
<name>A0A918T1D9_9GAMM</name>
<dbReference type="GO" id="GO:0016757">
    <property type="term" value="F:glycosyltransferase activity"/>
    <property type="evidence" value="ECO:0007669"/>
    <property type="project" value="TreeGrafter"/>
</dbReference>
<dbReference type="Proteomes" id="UP000646426">
    <property type="component" value="Unassembled WGS sequence"/>
</dbReference>
<keyword evidence="3 5" id="KW-1133">Transmembrane helix</keyword>
<dbReference type="AlphaFoldDB" id="A0A918T1D9"/>
<evidence type="ECO:0000259" key="6">
    <source>
        <dbReference type="Pfam" id="PF04138"/>
    </source>
</evidence>
<organism evidence="8 9">
    <name type="scientific">Cognatilysobacter bugurensis</name>
    <dbReference type="NCBI Taxonomy" id="543356"/>
    <lineage>
        <taxon>Bacteria</taxon>
        <taxon>Pseudomonadati</taxon>
        <taxon>Pseudomonadota</taxon>
        <taxon>Gammaproteobacteria</taxon>
        <taxon>Lysobacterales</taxon>
        <taxon>Lysobacteraceae</taxon>
        <taxon>Cognatilysobacter</taxon>
    </lineage>
</organism>
<proteinExistence type="predicted"/>
<evidence type="ECO:0000256" key="4">
    <source>
        <dbReference type="ARBA" id="ARBA00023136"/>
    </source>
</evidence>
<evidence type="ECO:0000256" key="3">
    <source>
        <dbReference type="ARBA" id="ARBA00022989"/>
    </source>
</evidence>
<evidence type="ECO:0008006" key="10">
    <source>
        <dbReference type="Google" id="ProtNLM"/>
    </source>
</evidence>
<dbReference type="InterPro" id="IPR007267">
    <property type="entry name" value="GtrA_DPMS_TM"/>
</dbReference>
<protein>
    <recommendedName>
        <fullName evidence="10">Glycosyltransferase</fullName>
    </recommendedName>
</protein>
<reference evidence="8" key="1">
    <citation type="journal article" date="2014" name="Int. J. Syst. Evol. Microbiol.">
        <title>Complete genome sequence of Corynebacterium casei LMG S-19264T (=DSM 44701T), isolated from a smear-ripened cheese.</title>
        <authorList>
            <consortium name="US DOE Joint Genome Institute (JGI-PGF)"/>
            <person name="Walter F."/>
            <person name="Albersmeier A."/>
            <person name="Kalinowski J."/>
            <person name="Ruckert C."/>
        </authorList>
    </citation>
    <scope>NUCLEOTIDE SEQUENCE</scope>
    <source>
        <strain evidence="8">KCTC 23077</strain>
    </source>
</reference>
<dbReference type="EMBL" id="BMYD01000004">
    <property type="protein sequence ID" value="GHA85005.1"/>
    <property type="molecule type" value="Genomic_DNA"/>
</dbReference>
<comment type="subcellular location">
    <subcellularLocation>
        <location evidence="1">Membrane</location>
        <topology evidence="1">Multi-pass membrane protein</topology>
    </subcellularLocation>
</comment>
<dbReference type="Gene3D" id="3.40.50.2000">
    <property type="entry name" value="Glycogen Phosphorylase B"/>
    <property type="match status" value="2"/>
</dbReference>
<evidence type="ECO:0000256" key="1">
    <source>
        <dbReference type="ARBA" id="ARBA00004141"/>
    </source>
</evidence>
<dbReference type="GO" id="GO:0016020">
    <property type="term" value="C:membrane"/>
    <property type="evidence" value="ECO:0007669"/>
    <property type="project" value="UniProtKB-SubCell"/>
</dbReference>
<reference evidence="8" key="2">
    <citation type="submission" date="2020-09" db="EMBL/GenBank/DDBJ databases">
        <authorList>
            <person name="Sun Q."/>
            <person name="Kim S."/>
        </authorList>
    </citation>
    <scope>NUCLEOTIDE SEQUENCE</scope>
    <source>
        <strain evidence="8">KCTC 23077</strain>
    </source>
</reference>
<keyword evidence="4 5" id="KW-0472">Membrane</keyword>
<evidence type="ECO:0000259" key="7">
    <source>
        <dbReference type="Pfam" id="PF13439"/>
    </source>
</evidence>
<evidence type="ECO:0000256" key="5">
    <source>
        <dbReference type="SAM" id="Phobius"/>
    </source>
</evidence>
<dbReference type="Pfam" id="PF13439">
    <property type="entry name" value="Glyco_transf_4"/>
    <property type="match status" value="1"/>
</dbReference>
<dbReference type="InterPro" id="IPR050194">
    <property type="entry name" value="Glycosyltransferase_grp1"/>
</dbReference>